<comment type="caution">
    <text evidence="1">The sequence shown here is derived from an EMBL/GenBank/DDBJ whole genome shotgun (WGS) entry which is preliminary data.</text>
</comment>
<sequence length="153" mass="17738">MLSFEQKQAIIESFPELTKKQISLKRLNYHFEDSQYDKTIVVQQLHPNGNGFIFVGEGGPYEADERGLINIFDATEDDIKEMIRYSIALLSTKEEDASEEAGEQVWRNREGGELKLVNEDDLWNIYHGLNLEDSFESQEAAILYLKEEGFRRN</sequence>
<dbReference type="RefSeq" id="WP_378141264.1">
    <property type="nucleotide sequence ID" value="NZ_JBHSEF010000021.1"/>
</dbReference>
<protein>
    <recommendedName>
        <fullName evidence="3">DUF4375 domain-containing protein</fullName>
    </recommendedName>
</protein>
<evidence type="ECO:0000313" key="2">
    <source>
        <dbReference type="Proteomes" id="UP001595733"/>
    </source>
</evidence>
<reference evidence="2" key="1">
    <citation type="journal article" date="2019" name="Int. J. Syst. Evol. Microbiol.">
        <title>The Global Catalogue of Microorganisms (GCM) 10K type strain sequencing project: providing services to taxonomists for standard genome sequencing and annotation.</title>
        <authorList>
            <consortium name="The Broad Institute Genomics Platform"/>
            <consortium name="The Broad Institute Genome Sequencing Center for Infectious Disease"/>
            <person name="Wu L."/>
            <person name="Ma J."/>
        </authorList>
    </citation>
    <scope>NUCLEOTIDE SEQUENCE [LARGE SCALE GENOMIC DNA]</scope>
    <source>
        <strain evidence="2">CCUG 50353</strain>
    </source>
</reference>
<proteinExistence type="predicted"/>
<dbReference type="EMBL" id="JBHSEF010000021">
    <property type="protein sequence ID" value="MFC4354964.1"/>
    <property type="molecule type" value="Genomic_DNA"/>
</dbReference>
<dbReference type="Proteomes" id="UP001595733">
    <property type="component" value="Unassembled WGS sequence"/>
</dbReference>
<gene>
    <name evidence="1" type="ORF">ACFO0S_07880</name>
</gene>
<evidence type="ECO:0000313" key="1">
    <source>
        <dbReference type="EMBL" id="MFC4354964.1"/>
    </source>
</evidence>
<keyword evidence="2" id="KW-1185">Reference proteome</keyword>
<evidence type="ECO:0008006" key="3">
    <source>
        <dbReference type="Google" id="ProtNLM"/>
    </source>
</evidence>
<organism evidence="1 2">
    <name type="scientific">Chryseomicrobium palamuruense</name>
    <dbReference type="NCBI Taxonomy" id="682973"/>
    <lineage>
        <taxon>Bacteria</taxon>
        <taxon>Bacillati</taxon>
        <taxon>Bacillota</taxon>
        <taxon>Bacilli</taxon>
        <taxon>Bacillales</taxon>
        <taxon>Caryophanaceae</taxon>
        <taxon>Chryseomicrobium</taxon>
    </lineage>
</organism>
<name>A0ABV8UWT4_9BACL</name>
<accession>A0ABV8UWT4</accession>